<protein>
    <submittedName>
        <fullName evidence="2">40125_t:CDS:1</fullName>
    </submittedName>
</protein>
<accession>A0ABM8W6B1</accession>
<organism evidence="2 3">
    <name type="scientific">Gigaspora margarita</name>
    <dbReference type="NCBI Taxonomy" id="4874"/>
    <lineage>
        <taxon>Eukaryota</taxon>
        <taxon>Fungi</taxon>
        <taxon>Fungi incertae sedis</taxon>
        <taxon>Mucoromycota</taxon>
        <taxon>Glomeromycotina</taxon>
        <taxon>Glomeromycetes</taxon>
        <taxon>Diversisporales</taxon>
        <taxon>Gigasporaceae</taxon>
        <taxon>Gigaspora</taxon>
    </lineage>
</organism>
<dbReference type="EMBL" id="CAJVQB010001461">
    <property type="protein sequence ID" value="CAG8536637.1"/>
    <property type="molecule type" value="Genomic_DNA"/>
</dbReference>
<dbReference type="Proteomes" id="UP000789901">
    <property type="component" value="Unassembled WGS sequence"/>
</dbReference>
<reference evidence="2 3" key="1">
    <citation type="submission" date="2021-06" db="EMBL/GenBank/DDBJ databases">
        <authorList>
            <person name="Kallberg Y."/>
            <person name="Tangrot J."/>
            <person name="Rosling A."/>
        </authorList>
    </citation>
    <scope>NUCLEOTIDE SEQUENCE [LARGE SCALE GENOMIC DNA]</scope>
    <source>
        <strain evidence="2 3">120-4 pot B 10/14</strain>
    </source>
</reference>
<keyword evidence="1" id="KW-1133">Transmembrane helix</keyword>
<evidence type="ECO:0000313" key="3">
    <source>
        <dbReference type="Proteomes" id="UP000789901"/>
    </source>
</evidence>
<keyword evidence="1" id="KW-0812">Transmembrane</keyword>
<proteinExistence type="predicted"/>
<name>A0ABM8W6B1_GIGMA</name>
<sequence length="56" mass="6534">MIDIKWRVRTGPILGSKRTVLYSVLKSHERPSLYQAMLVIGLIGHNKIFIGLYWTY</sequence>
<feature type="transmembrane region" description="Helical" evidence="1">
    <location>
        <begin position="33"/>
        <end position="54"/>
    </location>
</feature>
<evidence type="ECO:0000256" key="1">
    <source>
        <dbReference type="SAM" id="Phobius"/>
    </source>
</evidence>
<keyword evidence="1" id="KW-0472">Membrane</keyword>
<keyword evidence="3" id="KW-1185">Reference proteome</keyword>
<gene>
    <name evidence="2" type="ORF">GMARGA_LOCUS3882</name>
</gene>
<feature type="non-terminal residue" evidence="2">
    <location>
        <position position="56"/>
    </location>
</feature>
<evidence type="ECO:0000313" key="2">
    <source>
        <dbReference type="EMBL" id="CAG8536637.1"/>
    </source>
</evidence>
<comment type="caution">
    <text evidence="2">The sequence shown here is derived from an EMBL/GenBank/DDBJ whole genome shotgun (WGS) entry which is preliminary data.</text>
</comment>